<dbReference type="InterPro" id="IPR050572">
    <property type="entry name" value="Fe-S_Ferredoxin"/>
</dbReference>
<dbReference type="SUPFAM" id="SSF54862">
    <property type="entry name" value="4Fe-4S ferredoxins"/>
    <property type="match status" value="1"/>
</dbReference>
<dbReference type="GO" id="GO:0046872">
    <property type="term" value="F:metal ion binding"/>
    <property type="evidence" value="ECO:0007669"/>
    <property type="project" value="UniProtKB-KW"/>
</dbReference>
<evidence type="ECO:0000313" key="7">
    <source>
        <dbReference type="Proteomes" id="UP000824176"/>
    </source>
</evidence>
<evidence type="ECO:0000256" key="1">
    <source>
        <dbReference type="ARBA" id="ARBA00022485"/>
    </source>
</evidence>
<dbReference type="EMBL" id="DXAQ01000037">
    <property type="protein sequence ID" value="HIZ88819.1"/>
    <property type="molecule type" value="Genomic_DNA"/>
</dbReference>
<evidence type="ECO:0000256" key="4">
    <source>
        <dbReference type="ARBA" id="ARBA00023014"/>
    </source>
</evidence>
<keyword evidence="2" id="KW-0479">Metal-binding</keyword>
<dbReference type="Pfam" id="PF12838">
    <property type="entry name" value="Fer4_7"/>
    <property type="match status" value="1"/>
</dbReference>
<dbReference type="Proteomes" id="UP000824176">
    <property type="component" value="Unassembled WGS sequence"/>
</dbReference>
<sequence>MAKSEIKINKERCKGCEICVVLCPTQVLDMQDFKVHVADIEKCTACMQCELRCPDFAIEVTRL</sequence>
<evidence type="ECO:0000256" key="3">
    <source>
        <dbReference type="ARBA" id="ARBA00023004"/>
    </source>
</evidence>
<dbReference type="PANTHER" id="PTHR43687">
    <property type="entry name" value="ADENYLYLSULFATE REDUCTASE, BETA SUBUNIT"/>
    <property type="match status" value="1"/>
</dbReference>
<dbReference type="PROSITE" id="PS51379">
    <property type="entry name" value="4FE4S_FER_2"/>
    <property type="match status" value="2"/>
</dbReference>
<evidence type="ECO:0000259" key="5">
    <source>
        <dbReference type="PROSITE" id="PS51379"/>
    </source>
</evidence>
<feature type="domain" description="4Fe-4S ferredoxin-type" evidence="5">
    <location>
        <begin position="4"/>
        <end position="33"/>
    </location>
</feature>
<organism evidence="6 7">
    <name type="scientific">Candidatus Mucispirillum faecigallinarum</name>
    <dbReference type="NCBI Taxonomy" id="2838699"/>
    <lineage>
        <taxon>Bacteria</taxon>
        <taxon>Pseudomonadati</taxon>
        <taxon>Deferribacterota</taxon>
        <taxon>Deferribacteres</taxon>
        <taxon>Deferribacterales</taxon>
        <taxon>Mucispirillaceae</taxon>
        <taxon>Mucispirillum</taxon>
    </lineage>
</organism>
<dbReference type="InterPro" id="IPR017896">
    <property type="entry name" value="4Fe4S_Fe-S-bd"/>
</dbReference>
<keyword evidence="1" id="KW-0004">4Fe-4S</keyword>
<dbReference type="AlphaFoldDB" id="A0A9D2KA05"/>
<reference evidence="6" key="2">
    <citation type="submission" date="2021-04" db="EMBL/GenBank/DDBJ databases">
        <authorList>
            <person name="Gilroy R."/>
        </authorList>
    </citation>
    <scope>NUCLEOTIDE SEQUENCE</scope>
    <source>
        <strain evidence="6">ChiW4-1371</strain>
    </source>
</reference>
<protein>
    <submittedName>
        <fullName evidence="6">4Fe-4S binding protein</fullName>
    </submittedName>
</protein>
<dbReference type="GO" id="GO:0051539">
    <property type="term" value="F:4 iron, 4 sulfur cluster binding"/>
    <property type="evidence" value="ECO:0007669"/>
    <property type="project" value="UniProtKB-KW"/>
</dbReference>
<dbReference type="PROSITE" id="PS00198">
    <property type="entry name" value="4FE4S_FER_1"/>
    <property type="match status" value="1"/>
</dbReference>
<comment type="caution">
    <text evidence="6">The sequence shown here is derived from an EMBL/GenBank/DDBJ whole genome shotgun (WGS) entry which is preliminary data.</text>
</comment>
<gene>
    <name evidence="6" type="ORF">H9804_02645</name>
</gene>
<reference evidence="6" key="1">
    <citation type="journal article" date="2021" name="PeerJ">
        <title>Extensive microbial diversity within the chicken gut microbiome revealed by metagenomics and culture.</title>
        <authorList>
            <person name="Gilroy R."/>
            <person name="Ravi A."/>
            <person name="Getino M."/>
            <person name="Pursley I."/>
            <person name="Horton D.L."/>
            <person name="Alikhan N.F."/>
            <person name="Baker D."/>
            <person name="Gharbi K."/>
            <person name="Hall N."/>
            <person name="Watson M."/>
            <person name="Adriaenssens E.M."/>
            <person name="Foster-Nyarko E."/>
            <person name="Jarju S."/>
            <person name="Secka A."/>
            <person name="Antonio M."/>
            <person name="Oren A."/>
            <person name="Chaudhuri R.R."/>
            <person name="La Ragione R."/>
            <person name="Hildebrand F."/>
            <person name="Pallen M.J."/>
        </authorList>
    </citation>
    <scope>NUCLEOTIDE SEQUENCE</scope>
    <source>
        <strain evidence="6">ChiW4-1371</strain>
    </source>
</reference>
<dbReference type="InterPro" id="IPR017900">
    <property type="entry name" value="4Fe4S_Fe_S_CS"/>
</dbReference>
<feature type="domain" description="4Fe-4S ferredoxin-type" evidence="5">
    <location>
        <begin position="34"/>
        <end position="63"/>
    </location>
</feature>
<keyword evidence="4" id="KW-0411">Iron-sulfur</keyword>
<evidence type="ECO:0000313" key="6">
    <source>
        <dbReference type="EMBL" id="HIZ88819.1"/>
    </source>
</evidence>
<dbReference type="PANTHER" id="PTHR43687:SF4">
    <property type="entry name" value="BLR5484 PROTEIN"/>
    <property type="match status" value="1"/>
</dbReference>
<name>A0A9D2KA05_9BACT</name>
<evidence type="ECO:0000256" key="2">
    <source>
        <dbReference type="ARBA" id="ARBA00022723"/>
    </source>
</evidence>
<proteinExistence type="predicted"/>
<dbReference type="Gene3D" id="3.30.70.20">
    <property type="match status" value="1"/>
</dbReference>
<keyword evidence="3" id="KW-0408">Iron</keyword>
<accession>A0A9D2KA05</accession>